<reference evidence="2" key="1">
    <citation type="submission" date="2021-03" db="EMBL/GenBank/DDBJ databases">
        <authorList>
            <person name="Bekaert M."/>
        </authorList>
    </citation>
    <scope>NUCLEOTIDE SEQUENCE</scope>
</reference>
<comment type="caution">
    <text evidence="2">The sequence shown here is derived from an EMBL/GenBank/DDBJ whole genome shotgun (WGS) entry which is preliminary data.</text>
</comment>
<dbReference type="Pfam" id="PF12560">
    <property type="entry name" value="RAG1_imp_bd"/>
    <property type="match status" value="1"/>
</dbReference>
<evidence type="ECO:0000259" key="1">
    <source>
        <dbReference type="PROSITE" id="PS00028"/>
    </source>
</evidence>
<dbReference type="InterPro" id="IPR035714">
    <property type="entry name" value="RAG1_imp-bd"/>
</dbReference>
<organism evidence="2 3">
    <name type="scientific">Mytilus edulis</name>
    <name type="common">Blue mussel</name>
    <dbReference type="NCBI Taxonomy" id="6550"/>
    <lineage>
        <taxon>Eukaryota</taxon>
        <taxon>Metazoa</taxon>
        <taxon>Spiralia</taxon>
        <taxon>Lophotrochozoa</taxon>
        <taxon>Mollusca</taxon>
        <taxon>Bivalvia</taxon>
        <taxon>Autobranchia</taxon>
        <taxon>Pteriomorphia</taxon>
        <taxon>Mytilida</taxon>
        <taxon>Mytiloidea</taxon>
        <taxon>Mytilidae</taxon>
        <taxon>Mytilinae</taxon>
        <taxon>Mytilus</taxon>
    </lineage>
</organism>
<dbReference type="InterPro" id="IPR013087">
    <property type="entry name" value="Znf_C2H2_type"/>
</dbReference>
<dbReference type="Proteomes" id="UP000683360">
    <property type="component" value="Unassembled WGS sequence"/>
</dbReference>
<dbReference type="PROSITE" id="PS00028">
    <property type="entry name" value="ZINC_FINGER_C2H2_1"/>
    <property type="match status" value="1"/>
</dbReference>
<dbReference type="OrthoDB" id="5971732at2759"/>
<feature type="domain" description="C2H2-type" evidence="1">
    <location>
        <begin position="626"/>
        <end position="649"/>
    </location>
</feature>
<dbReference type="EMBL" id="CAJPWZ010001643">
    <property type="protein sequence ID" value="CAG2219832.1"/>
    <property type="molecule type" value="Genomic_DNA"/>
</dbReference>
<evidence type="ECO:0000313" key="3">
    <source>
        <dbReference type="Proteomes" id="UP000683360"/>
    </source>
</evidence>
<proteinExistence type="predicted"/>
<sequence length="1081" mass="124784">MAELQSAVLIECSDELKKHMDKLNTFCRLCHKVISKPYNKLSFAREILTLFGINVEGEPKEIFPLYFCHTCARHLYRYRSGTDISSLQTLQSIKLKVYLPHSKDCVICFINEPSAKGRPKKRKLKHVNNENQDSIDHECDISENMSQDWGLTDEGEITVNFGNANQTTDVMLLLKHIQHVISSSSKEQHEDFFSKFLDLLPTDSLSVLCECLGRKQKQSISRDADSFFLMYKDMEAMSSFDIFDWLKKRDQSVTAYLLGLAGCDVNALEKNPRDALIVSRAVEHIYYLCSRNFISPVSFLANLTSYAMTGSKVVVDIFGNASPSGHYKTVTNWLKDQGSKPVQLPSNDLMNVFDNEQVVGKTYSIKPSNKVPVSVITNKGFLELNMHSIGKTLQNELSLKPEVKLDLQGHNVMTNKSSSEGKSENDKEVKLRGVINCMIDQVSELYVKMEIDHNEQLYHFIDHAIEVVLAEQQDKDGHFEDPIDLKHVAPLIQKKQKCTGCDEREGIKKAKLDQKNTKPDPKKKEKIPKLVFIHDEDQSKVSTVTTEFTQYDHITTNHKGKHELVLTDPVYCNPNSIKSVALVLRKIGQENGIHRYGGNKRHWTFVCCDGLPYLIIKKLKEEALVCAITGCHETFLSRDLYEKHCEQIHQGSEKQFMHEFDWMYLRIGAGHYEMNLVKSFFELNWTPFLETLCEIMGFCTDSSKQFAKSCKDHHKSWRLLLIFHLSSLQELVLPYVRNCLSTRCPPTAKGFLTSGIEKYSYGNYQNFKYMLDQVCKFSQGIVNFRMATRRNNADLLKSSKYMTKELFHGRNHPKYQKIELYDTIQDRMMPDNVRELNDLYASITTSGNPSAGEDLDFVLEEKNKQLKAWIPKGMPTDIIWQTVCRNNRALEKIKNHSLSLFGIQSTKYVSRPLGIEDAITAYRTCLRRSNYLDKEKDHTSISGMALDEGLVNFVHEATKKRIVMLRTEFLGEIFEEQSTFKHPLPITPSEREKLQSFGNMTIKQIQKEIHKMLNKIPDPFQFDYHNYIYEQEVETKGKTKLLNFLEELKRVMETLDTEFEDQIRYNFDGYACQHIKSYNIW</sequence>
<protein>
    <recommendedName>
        <fullName evidence="1">C2H2-type domain-containing protein</fullName>
    </recommendedName>
</protein>
<name>A0A8S3SDX3_MYTED</name>
<evidence type="ECO:0000313" key="2">
    <source>
        <dbReference type="EMBL" id="CAG2219832.1"/>
    </source>
</evidence>
<keyword evidence="3" id="KW-1185">Reference proteome</keyword>
<dbReference type="AlphaFoldDB" id="A0A8S3SDX3"/>
<gene>
    <name evidence="2" type="ORF">MEDL_33342</name>
</gene>
<accession>A0A8S3SDX3</accession>